<evidence type="ECO:0000313" key="3">
    <source>
        <dbReference type="Proteomes" id="UP000001601"/>
    </source>
</evidence>
<comment type="caution">
    <text evidence="2">The sequence shown here is derived from an EMBL/GenBank/DDBJ whole genome shotgun (WGS) entry which is preliminary data.</text>
</comment>
<dbReference type="AlphaFoldDB" id="A3XP03"/>
<dbReference type="OrthoDB" id="1453593at2"/>
<accession>A3XP03</accession>
<feature type="signal peptide" evidence="1">
    <location>
        <begin position="1"/>
        <end position="19"/>
    </location>
</feature>
<proteinExistence type="predicted"/>
<sequence>MKKLILLLTFAVLGLTAQAQIQYIEEKPQYIEKQADSLTKIYTKKLGLTPKQDLLFKSNVADYLIKREEIKKNYKGKKMLDRLYIVSKEESGSMSEVLTEYQFELYEKIKPSIQPLAKVDQD</sequence>
<feature type="chain" id="PRO_5002662641" evidence="1">
    <location>
        <begin position="20"/>
        <end position="122"/>
    </location>
</feature>
<dbReference type="RefSeq" id="WP_009780219.1">
    <property type="nucleotide sequence ID" value="NZ_CH672395.1"/>
</dbReference>
<reference evidence="2 3" key="1">
    <citation type="journal article" date="2007" name="Nature">
        <title>Light stimulates growth of proteorhodopsin-containing marine Flavobacteria.</title>
        <authorList>
            <person name="Gomez-Consarnau L."/>
            <person name="Gonzalez J.M."/>
            <person name="Coll-Llado M."/>
            <person name="Gourdon P."/>
            <person name="Pascher T."/>
            <person name="Neutze R."/>
            <person name="Pedros-Alio C."/>
            <person name="Pinhassi J."/>
        </authorList>
    </citation>
    <scope>NUCLEOTIDE SEQUENCE [LARGE SCALE GENOMIC DNA]</scope>
    <source>
        <strain evidence="2 3">MED217</strain>
    </source>
</reference>
<protein>
    <submittedName>
        <fullName evidence="2">Uncharacterized protein</fullName>
    </submittedName>
</protein>
<dbReference type="Proteomes" id="UP000001601">
    <property type="component" value="Unassembled WGS sequence"/>
</dbReference>
<name>A3XP03_LEEBM</name>
<gene>
    <name evidence="2" type="ORF">MED217_09215</name>
</gene>
<keyword evidence="1" id="KW-0732">Signal</keyword>
<dbReference type="STRING" id="398720.MED217_09215"/>
<keyword evidence="3" id="KW-1185">Reference proteome</keyword>
<evidence type="ECO:0000256" key="1">
    <source>
        <dbReference type="SAM" id="SignalP"/>
    </source>
</evidence>
<dbReference type="HOGENOM" id="CLU_2023803_0_0_10"/>
<organism evidence="2 3">
    <name type="scientific">Leeuwenhoekiella blandensis (strain CECT 7118 / CCUG 51940 / KCTC 22103 / MED217)</name>
    <name type="common">Flavobacterium sp. (strain MED217)</name>
    <dbReference type="NCBI Taxonomy" id="398720"/>
    <lineage>
        <taxon>Bacteria</taxon>
        <taxon>Pseudomonadati</taxon>
        <taxon>Bacteroidota</taxon>
        <taxon>Flavobacteriia</taxon>
        <taxon>Flavobacteriales</taxon>
        <taxon>Flavobacteriaceae</taxon>
        <taxon>Leeuwenhoekiella</taxon>
    </lineage>
</organism>
<evidence type="ECO:0000313" key="2">
    <source>
        <dbReference type="EMBL" id="EAQ48716.1"/>
    </source>
</evidence>
<dbReference type="eggNOG" id="ENOG5030KT1">
    <property type="taxonomic scope" value="Bacteria"/>
</dbReference>
<dbReference type="EMBL" id="AANC01000007">
    <property type="protein sequence ID" value="EAQ48716.1"/>
    <property type="molecule type" value="Genomic_DNA"/>
</dbReference>